<evidence type="ECO:0000313" key="6">
    <source>
        <dbReference type="EMBL" id="KAB4186223.1"/>
    </source>
</evidence>
<dbReference type="EMBL" id="WCUP01000014">
    <property type="protein sequence ID" value="KAB4106366.1"/>
    <property type="molecule type" value="Genomic_DNA"/>
</dbReference>
<proteinExistence type="predicted"/>
<dbReference type="Proteomes" id="UP000434462">
    <property type="component" value="Unassembled WGS sequence"/>
</dbReference>
<keyword evidence="1" id="KW-0472">Membrane</keyword>
<dbReference type="Proteomes" id="UP000438773">
    <property type="component" value="Unassembled WGS sequence"/>
</dbReference>
<keyword evidence="1" id="KW-0812">Transmembrane</keyword>
<dbReference type="Proteomes" id="UP000095614">
    <property type="component" value="Unassembled WGS sequence"/>
</dbReference>
<dbReference type="EMBL" id="WCUR01000021">
    <property type="protein sequence ID" value="KAB4117100.1"/>
    <property type="molecule type" value="Genomic_DNA"/>
</dbReference>
<dbReference type="Proteomes" id="UP000442334">
    <property type="component" value="Unassembled WGS sequence"/>
</dbReference>
<dbReference type="EMBL" id="QRJL01000014">
    <property type="protein sequence ID" value="RHH27054.1"/>
    <property type="molecule type" value="Genomic_DNA"/>
</dbReference>
<dbReference type="EMBL" id="QSEE01000025">
    <property type="protein sequence ID" value="RGZ44678.1"/>
    <property type="molecule type" value="Genomic_DNA"/>
</dbReference>
<dbReference type="Proteomes" id="UP000441711">
    <property type="component" value="Unassembled WGS sequence"/>
</dbReference>
<evidence type="ECO:0000313" key="4">
    <source>
        <dbReference type="EMBL" id="KAB4117100.1"/>
    </source>
</evidence>
<protein>
    <submittedName>
        <fullName evidence="2">Uncharacterized protein</fullName>
    </submittedName>
</protein>
<dbReference type="Proteomes" id="UP000260844">
    <property type="component" value="Unassembled WGS sequence"/>
</dbReference>
<evidence type="ECO:0000313" key="16">
    <source>
        <dbReference type="Proteomes" id="UP000438773"/>
    </source>
</evidence>
<evidence type="ECO:0000313" key="19">
    <source>
        <dbReference type="Proteomes" id="UP000466952"/>
    </source>
</evidence>
<dbReference type="AlphaFoldDB" id="A0A174F3J6"/>
<reference evidence="12 13" key="2">
    <citation type="submission" date="2018-08" db="EMBL/GenBank/DDBJ databases">
        <title>A genome reference for cultivated species of the human gut microbiota.</title>
        <authorList>
            <person name="Zou Y."/>
            <person name="Xue W."/>
            <person name="Luo G."/>
        </authorList>
    </citation>
    <scope>NUCLEOTIDE SEQUENCE [LARGE SCALE GENOMIC DNA]</scope>
    <source>
        <strain evidence="10 14">AM18-14LB</strain>
        <strain evidence="9 13">AM50-4</strain>
        <strain evidence="8 12">TM04-30</strain>
    </source>
</reference>
<gene>
    <name evidence="10" type="ORF">DW216_18090</name>
    <name evidence="9" type="ORF">DW988_18630</name>
    <name evidence="8" type="ORF">DXD40_15850</name>
    <name evidence="2" type="ORF">ERS852462_00420</name>
    <name evidence="7" type="ORF">GAP55_15365</name>
    <name evidence="6" type="ORF">GAQ34_07690</name>
    <name evidence="3" type="ORF">GAQ70_18160</name>
    <name evidence="4" type="ORF">GAQ72_08705</name>
    <name evidence="5" type="ORF">GAQ75_01770</name>
</gene>
<dbReference type="EMBL" id="WCTR01000011">
    <property type="protein sequence ID" value="KAB4210950.1"/>
    <property type="molecule type" value="Genomic_DNA"/>
</dbReference>
<dbReference type="EMBL" id="WCUA01000006">
    <property type="protein sequence ID" value="KAB4186223.1"/>
    <property type="molecule type" value="Genomic_DNA"/>
</dbReference>
<evidence type="ECO:0000313" key="12">
    <source>
        <dbReference type="Proteomes" id="UP000260844"/>
    </source>
</evidence>
<evidence type="ECO:0000313" key="15">
    <source>
        <dbReference type="Proteomes" id="UP000434462"/>
    </source>
</evidence>
<evidence type="ECO:0000313" key="13">
    <source>
        <dbReference type="Proteomes" id="UP000283684"/>
    </source>
</evidence>
<feature type="transmembrane region" description="Helical" evidence="1">
    <location>
        <begin position="55"/>
        <end position="80"/>
    </location>
</feature>
<evidence type="ECO:0000313" key="18">
    <source>
        <dbReference type="Proteomes" id="UP000442334"/>
    </source>
</evidence>
<sequence>MDICKNMESLIMKNCYGIDFRSWRKELRTREKTKQTPCKLPDRVSRSLQGVLFKVYQISVLILLKKILFSFFSVCLPLFIRHIAAMLLRKTSSKTMQTVTKYLKELSGVRSDNSPNSYK</sequence>
<evidence type="ECO:0000256" key="1">
    <source>
        <dbReference type="SAM" id="Phobius"/>
    </source>
</evidence>
<dbReference type="Proteomes" id="UP000283766">
    <property type="component" value="Unassembled WGS sequence"/>
</dbReference>
<evidence type="ECO:0000313" key="11">
    <source>
        <dbReference type="Proteomes" id="UP000095614"/>
    </source>
</evidence>
<dbReference type="EMBL" id="QSPV01000016">
    <property type="protein sequence ID" value="RGJ90999.1"/>
    <property type="molecule type" value="Genomic_DNA"/>
</dbReference>
<evidence type="ECO:0000313" key="10">
    <source>
        <dbReference type="EMBL" id="RHH27054.1"/>
    </source>
</evidence>
<evidence type="ECO:0000313" key="3">
    <source>
        <dbReference type="EMBL" id="KAB4106366.1"/>
    </source>
</evidence>
<name>A0A174F3J6_BACUN</name>
<dbReference type="EMBL" id="WCUQ01000001">
    <property type="protein sequence ID" value="KAB4129032.1"/>
    <property type="molecule type" value="Genomic_DNA"/>
</dbReference>
<evidence type="ECO:0000313" key="9">
    <source>
        <dbReference type="EMBL" id="RGZ44678.1"/>
    </source>
</evidence>
<reference evidence="15 16" key="3">
    <citation type="journal article" date="2019" name="Nat. Med.">
        <title>A library of human gut bacterial isolates paired with longitudinal multiomics data enables mechanistic microbiome research.</title>
        <authorList>
            <person name="Poyet M."/>
            <person name="Groussin M."/>
            <person name="Gibbons S.M."/>
            <person name="Avila-Pacheco J."/>
            <person name="Jiang X."/>
            <person name="Kearney S.M."/>
            <person name="Perrotta A.R."/>
            <person name="Berdy B."/>
            <person name="Zhao S."/>
            <person name="Lieberman T.D."/>
            <person name="Swanson P.K."/>
            <person name="Smith M."/>
            <person name="Roesemann S."/>
            <person name="Alexander J.E."/>
            <person name="Rich S.A."/>
            <person name="Livny J."/>
            <person name="Vlamakis H."/>
            <person name="Clish C."/>
            <person name="Bullock K."/>
            <person name="Deik A."/>
            <person name="Scott J."/>
            <person name="Pierce K.A."/>
            <person name="Xavier R.J."/>
            <person name="Alm E.J."/>
        </authorList>
    </citation>
    <scope>NUCLEOTIDE SEQUENCE [LARGE SCALE GENOMIC DNA]</scope>
    <source>
        <strain evidence="7 19">BIOML-A11</strain>
        <strain evidence="6 18">BIOML-A21</strain>
        <strain evidence="3 17">BIOML-A36</strain>
        <strain evidence="5 16">BIOML-A37</strain>
        <strain evidence="4 15">BIOML-A38</strain>
    </source>
</reference>
<dbReference type="Proteomes" id="UP000283684">
    <property type="component" value="Unassembled WGS sequence"/>
</dbReference>
<keyword evidence="1" id="KW-1133">Transmembrane helix</keyword>
<organism evidence="2 11">
    <name type="scientific">Bacteroides uniformis</name>
    <dbReference type="NCBI Taxonomy" id="820"/>
    <lineage>
        <taxon>Bacteria</taxon>
        <taxon>Pseudomonadati</taxon>
        <taxon>Bacteroidota</taxon>
        <taxon>Bacteroidia</taxon>
        <taxon>Bacteroidales</taxon>
        <taxon>Bacteroidaceae</taxon>
        <taxon>Bacteroides</taxon>
    </lineage>
</organism>
<evidence type="ECO:0000313" key="2">
    <source>
        <dbReference type="EMBL" id="CUO43488.1"/>
    </source>
</evidence>
<accession>A0A174F3J6</accession>
<dbReference type="Proteomes" id="UP000466952">
    <property type="component" value="Unassembled WGS sequence"/>
</dbReference>
<evidence type="ECO:0000313" key="17">
    <source>
        <dbReference type="Proteomes" id="UP000441711"/>
    </source>
</evidence>
<dbReference type="EMBL" id="CZAF01000001">
    <property type="protein sequence ID" value="CUO43488.1"/>
    <property type="molecule type" value="Genomic_DNA"/>
</dbReference>
<evidence type="ECO:0000313" key="14">
    <source>
        <dbReference type="Proteomes" id="UP000283766"/>
    </source>
</evidence>
<evidence type="ECO:0000313" key="7">
    <source>
        <dbReference type="EMBL" id="KAB4210950.1"/>
    </source>
</evidence>
<evidence type="ECO:0000313" key="8">
    <source>
        <dbReference type="EMBL" id="RGJ90999.1"/>
    </source>
</evidence>
<evidence type="ECO:0000313" key="5">
    <source>
        <dbReference type="EMBL" id="KAB4129032.1"/>
    </source>
</evidence>
<reference evidence="2 11" key="1">
    <citation type="submission" date="2015-09" db="EMBL/GenBank/DDBJ databases">
        <authorList>
            <consortium name="Pathogen Informatics"/>
        </authorList>
    </citation>
    <scope>NUCLEOTIDE SEQUENCE [LARGE SCALE GENOMIC DNA]</scope>
    <source>
        <strain evidence="2 11">2789STDY5834847</strain>
    </source>
</reference>